<gene>
    <name evidence="2" type="ORF">E1A91_D05G315400v1</name>
</gene>
<protein>
    <submittedName>
        <fullName evidence="2">Uncharacterized protein</fullName>
    </submittedName>
</protein>
<accession>A0A5D2V3C6</accession>
<keyword evidence="3" id="KW-1185">Reference proteome</keyword>
<name>A0A5D2V3C6_GOSMU</name>
<keyword evidence="1" id="KW-1133">Transmembrane helix</keyword>
<proteinExistence type="predicted"/>
<dbReference type="Proteomes" id="UP000323597">
    <property type="component" value="Chromosome D05"/>
</dbReference>
<evidence type="ECO:0000256" key="1">
    <source>
        <dbReference type="SAM" id="Phobius"/>
    </source>
</evidence>
<organism evidence="2 3">
    <name type="scientific">Gossypium mustelinum</name>
    <name type="common">Cotton</name>
    <name type="synonym">Gossypium caicoense</name>
    <dbReference type="NCBI Taxonomy" id="34275"/>
    <lineage>
        <taxon>Eukaryota</taxon>
        <taxon>Viridiplantae</taxon>
        <taxon>Streptophyta</taxon>
        <taxon>Embryophyta</taxon>
        <taxon>Tracheophyta</taxon>
        <taxon>Spermatophyta</taxon>
        <taxon>Magnoliopsida</taxon>
        <taxon>eudicotyledons</taxon>
        <taxon>Gunneridae</taxon>
        <taxon>Pentapetalae</taxon>
        <taxon>rosids</taxon>
        <taxon>malvids</taxon>
        <taxon>Malvales</taxon>
        <taxon>Malvaceae</taxon>
        <taxon>Malvoideae</taxon>
        <taxon>Gossypium</taxon>
    </lineage>
</organism>
<evidence type="ECO:0000313" key="3">
    <source>
        <dbReference type="Proteomes" id="UP000323597"/>
    </source>
</evidence>
<keyword evidence="1" id="KW-0812">Transmembrane</keyword>
<keyword evidence="1" id="KW-0472">Membrane</keyword>
<sequence>MIDSSLSFLPNKRYILRIWVVPFVGIHSNLLSSNLFFIFWVFPCFDDVLLPFLPKKNIPSFIFCLRFYFIIFIGFNKGM</sequence>
<dbReference type="EMBL" id="CM017653">
    <property type="protein sequence ID" value="TYI83760.1"/>
    <property type="molecule type" value="Genomic_DNA"/>
</dbReference>
<feature type="transmembrane region" description="Helical" evidence="1">
    <location>
        <begin position="58"/>
        <end position="75"/>
    </location>
</feature>
<dbReference type="AlphaFoldDB" id="A0A5D2V3C6"/>
<feature type="transmembrane region" description="Helical" evidence="1">
    <location>
        <begin position="20"/>
        <end position="42"/>
    </location>
</feature>
<reference evidence="2 3" key="1">
    <citation type="submission" date="2019-07" db="EMBL/GenBank/DDBJ databases">
        <title>WGS assembly of Gossypium mustelinum.</title>
        <authorList>
            <person name="Chen Z.J."/>
            <person name="Sreedasyam A."/>
            <person name="Ando A."/>
            <person name="Song Q."/>
            <person name="De L."/>
            <person name="Hulse-Kemp A."/>
            <person name="Ding M."/>
            <person name="Ye W."/>
            <person name="Kirkbride R."/>
            <person name="Jenkins J."/>
            <person name="Plott C."/>
            <person name="Lovell J."/>
            <person name="Lin Y.-M."/>
            <person name="Vaughn R."/>
            <person name="Liu B."/>
            <person name="Li W."/>
            <person name="Simpson S."/>
            <person name="Scheffler B."/>
            <person name="Saski C."/>
            <person name="Grover C."/>
            <person name="Hu G."/>
            <person name="Conover J."/>
            <person name="Carlson J."/>
            <person name="Shu S."/>
            <person name="Boston L."/>
            <person name="Williams M."/>
            <person name="Peterson D."/>
            <person name="Mcgee K."/>
            <person name="Jones D."/>
            <person name="Wendel J."/>
            <person name="Stelly D."/>
            <person name="Grimwood J."/>
            <person name="Schmutz J."/>
        </authorList>
    </citation>
    <scope>NUCLEOTIDE SEQUENCE [LARGE SCALE GENOMIC DNA]</scope>
    <source>
        <strain evidence="2">1408120.09</strain>
    </source>
</reference>
<evidence type="ECO:0000313" key="2">
    <source>
        <dbReference type="EMBL" id="TYI83760.1"/>
    </source>
</evidence>